<organism evidence="1 2">
    <name type="scientific">Sistotremastrum suecicum HHB10207 ss-3</name>
    <dbReference type="NCBI Taxonomy" id="1314776"/>
    <lineage>
        <taxon>Eukaryota</taxon>
        <taxon>Fungi</taxon>
        <taxon>Dikarya</taxon>
        <taxon>Basidiomycota</taxon>
        <taxon>Agaricomycotina</taxon>
        <taxon>Agaricomycetes</taxon>
        <taxon>Sistotremastrales</taxon>
        <taxon>Sistotremastraceae</taxon>
        <taxon>Sistotremastrum</taxon>
    </lineage>
</organism>
<protein>
    <submittedName>
        <fullName evidence="1">Uncharacterized protein</fullName>
    </submittedName>
</protein>
<name>A0A166F472_9AGAM</name>
<keyword evidence="2" id="KW-1185">Reference proteome</keyword>
<feature type="non-terminal residue" evidence="1">
    <location>
        <position position="85"/>
    </location>
</feature>
<proteinExistence type="predicted"/>
<evidence type="ECO:0000313" key="2">
    <source>
        <dbReference type="Proteomes" id="UP000076798"/>
    </source>
</evidence>
<evidence type="ECO:0000313" key="1">
    <source>
        <dbReference type="EMBL" id="KZT40259.1"/>
    </source>
</evidence>
<sequence>MSSNASTRFERMVLQAYFRKRNVGPPRNNPTGGVLWMLRLELDPQCQSWNREGVSCRICGEDTPIDNAHHNLRLNMWENHKLFCY</sequence>
<reference evidence="1 2" key="1">
    <citation type="journal article" date="2016" name="Mol. Biol. Evol.">
        <title>Comparative Genomics of Early-Diverging Mushroom-Forming Fungi Provides Insights into the Origins of Lignocellulose Decay Capabilities.</title>
        <authorList>
            <person name="Nagy L.G."/>
            <person name="Riley R."/>
            <person name="Tritt A."/>
            <person name="Adam C."/>
            <person name="Daum C."/>
            <person name="Floudas D."/>
            <person name="Sun H."/>
            <person name="Yadav J.S."/>
            <person name="Pangilinan J."/>
            <person name="Larsson K.H."/>
            <person name="Matsuura K."/>
            <person name="Barry K."/>
            <person name="Labutti K."/>
            <person name="Kuo R."/>
            <person name="Ohm R.A."/>
            <person name="Bhattacharya S.S."/>
            <person name="Shirouzu T."/>
            <person name="Yoshinaga Y."/>
            <person name="Martin F.M."/>
            <person name="Grigoriev I.V."/>
            <person name="Hibbett D.S."/>
        </authorList>
    </citation>
    <scope>NUCLEOTIDE SEQUENCE [LARGE SCALE GENOMIC DNA]</scope>
    <source>
        <strain evidence="1 2">HHB10207 ss-3</strain>
    </source>
</reference>
<gene>
    <name evidence="1" type="ORF">SISSUDRAFT_1044496</name>
</gene>
<dbReference type="EMBL" id="KV428035">
    <property type="protein sequence ID" value="KZT40259.1"/>
    <property type="molecule type" value="Genomic_DNA"/>
</dbReference>
<dbReference type="AlphaFoldDB" id="A0A166F472"/>
<dbReference type="Proteomes" id="UP000076798">
    <property type="component" value="Unassembled WGS sequence"/>
</dbReference>
<accession>A0A166F472</accession>